<evidence type="ECO:0000256" key="4">
    <source>
        <dbReference type="ARBA" id="ARBA00023163"/>
    </source>
</evidence>
<dbReference type="Pfam" id="PF00486">
    <property type="entry name" value="Trans_reg_C"/>
    <property type="match status" value="1"/>
</dbReference>
<evidence type="ECO:0000256" key="3">
    <source>
        <dbReference type="ARBA" id="ARBA00023125"/>
    </source>
</evidence>
<feature type="domain" description="OmpR/PhoB-type" evidence="7">
    <location>
        <begin position="3"/>
        <end position="105"/>
    </location>
</feature>
<dbReference type="Pfam" id="PF03704">
    <property type="entry name" value="BTAD"/>
    <property type="match status" value="1"/>
</dbReference>
<dbReference type="SUPFAM" id="SSF48452">
    <property type="entry name" value="TPR-like"/>
    <property type="match status" value="1"/>
</dbReference>
<feature type="DNA-binding region" description="OmpR/PhoB-type" evidence="5">
    <location>
        <begin position="3"/>
        <end position="105"/>
    </location>
</feature>
<dbReference type="Proteomes" id="UP000239203">
    <property type="component" value="Unassembled WGS sequence"/>
</dbReference>
<dbReference type="InterPro" id="IPR011990">
    <property type="entry name" value="TPR-like_helical_dom_sf"/>
</dbReference>
<dbReference type="PROSITE" id="PS51755">
    <property type="entry name" value="OMPR_PHOB"/>
    <property type="match status" value="1"/>
</dbReference>
<feature type="region of interest" description="Disordered" evidence="6">
    <location>
        <begin position="598"/>
        <end position="620"/>
    </location>
</feature>
<dbReference type="EMBL" id="PTIX01000001">
    <property type="protein sequence ID" value="PPK71219.1"/>
    <property type="molecule type" value="Genomic_DNA"/>
</dbReference>
<dbReference type="SUPFAM" id="SSF52540">
    <property type="entry name" value="P-loop containing nucleoside triphosphate hydrolases"/>
    <property type="match status" value="1"/>
</dbReference>
<feature type="region of interest" description="Disordered" evidence="6">
    <location>
        <begin position="258"/>
        <end position="278"/>
    </location>
</feature>
<dbReference type="OrthoDB" id="5521887at2"/>
<dbReference type="InterPro" id="IPR001867">
    <property type="entry name" value="OmpR/PhoB-type_DNA-bd"/>
</dbReference>
<dbReference type="GO" id="GO:0006355">
    <property type="term" value="P:regulation of DNA-templated transcription"/>
    <property type="evidence" value="ECO:0007669"/>
    <property type="project" value="InterPro"/>
</dbReference>
<dbReference type="SUPFAM" id="SSF46894">
    <property type="entry name" value="C-terminal effector domain of the bipartite response regulators"/>
    <property type="match status" value="1"/>
</dbReference>
<dbReference type="PANTHER" id="PTHR35807:SF1">
    <property type="entry name" value="TRANSCRIPTIONAL REGULATOR REDD"/>
    <property type="match status" value="1"/>
</dbReference>
<name>A0A2S6H156_9PSEU</name>
<keyword evidence="4" id="KW-0804">Transcription</keyword>
<keyword evidence="3 5" id="KW-0238">DNA-binding</keyword>
<evidence type="ECO:0000313" key="9">
    <source>
        <dbReference type="Proteomes" id="UP000239203"/>
    </source>
</evidence>
<evidence type="ECO:0000256" key="2">
    <source>
        <dbReference type="ARBA" id="ARBA00023015"/>
    </source>
</evidence>
<dbReference type="GO" id="GO:0003677">
    <property type="term" value="F:DNA binding"/>
    <property type="evidence" value="ECO:0007669"/>
    <property type="project" value="UniProtKB-UniRule"/>
</dbReference>
<dbReference type="InterPro" id="IPR027417">
    <property type="entry name" value="P-loop_NTPase"/>
</dbReference>
<sequence length="620" mass="67252">MPSNHLTRNPSPMTIRIEIVGALRGSLDGAAVTPSQPKLRRLLALLAANPGTVVRHETITEELWSGPPSAQLARIVQTYVSQLRKLFGTSDVCAHTPKVGYRLALSPPDYLDTEHLLRLRDTAEAHLRAQDPRAAADVLGAAVDLCRGEVLSDVSLGPVLRREKARLDLVRVGVLERYLRVQLDLGHPEAVLAQVDRVVREDPRHEQLYASLLLGFALAGQRARATDLFHEVRTRLARESGLEPGQALRSAFERALRDEPGRSGPTAVGPPGVRPLRGTRQRPEQVLPAGPVFGHGPQLEFAVSELRRSPVLAVVGAPGVGTSTFCARVSDQARGDYPDGRLLADFAEHSPVEILGSFLRALRPGAPVPDGLSARARLYHRHTRDSRLLVVLDNVVECTDLTALTPASPDSTVLLGCAARPSGIPAVDLPRLPVEDLLALFASRVGQSRVDREPSAAWSLMTRCGGLPLVAAVLADLARYRPHWSLGRLAQRLATDPPLAAGKLDLPAAVARSAAGLDRVQWSALIRLAHREGRPEALSADWVARALELSVPASTELLDRLTALRLADPAPRGPRADTRYRLDPLYLRAIRELCARSPRRAPGPWAPPTPDRRPRQVAST</sequence>
<dbReference type="SMART" id="SM00862">
    <property type="entry name" value="Trans_reg_C"/>
    <property type="match status" value="1"/>
</dbReference>
<dbReference type="Gene3D" id="1.10.10.10">
    <property type="entry name" value="Winged helix-like DNA-binding domain superfamily/Winged helix DNA-binding domain"/>
    <property type="match status" value="1"/>
</dbReference>
<dbReference type="Gene3D" id="1.25.40.10">
    <property type="entry name" value="Tetratricopeptide repeat domain"/>
    <property type="match status" value="1"/>
</dbReference>
<proteinExistence type="inferred from homology"/>
<dbReference type="GO" id="GO:0000160">
    <property type="term" value="P:phosphorelay signal transduction system"/>
    <property type="evidence" value="ECO:0007669"/>
    <property type="project" value="InterPro"/>
</dbReference>
<dbReference type="PANTHER" id="PTHR35807">
    <property type="entry name" value="TRANSCRIPTIONAL REGULATOR REDD-RELATED"/>
    <property type="match status" value="1"/>
</dbReference>
<evidence type="ECO:0000259" key="7">
    <source>
        <dbReference type="PROSITE" id="PS51755"/>
    </source>
</evidence>
<dbReference type="PRINTS" id="PR00364">
    <property type="entry name" value="DISEASERSIST"/>
</dbReference>
<dbReference type="InterPro" id="IPR051677">
    <property type="entry name" value="AfsR-DnrI-RedD_regulator"/>
</dbReference>
<keyword evidence="9" id="KW-1185">Reference proteome</keyword>
<comment type="similarity">
    <text evidence="1">Belongs to the AfsR/DnrI/RedD regulatory family.</text>
</comment>
<keyword evidence="2" id="KW-0805">Transcription regulation</keyword>
<dbReference type="InterPro" id="IPR036388">
    <property type="entry name" value="WH-like_DNA-bd_sf"/>
</dbReference>
<dbReference type="InterPro" id="IPR016032">
    <property type="entry name" value="Sig_transdc_resp-reg_C-effctor"/>
</dbReference>
<evidence type="ECO:0000256" key="1">
    <source>
        <dbReference type="ARBA" id="ARBA00005820"/>
    </source>
</evidence>
<evidence type="ECO:0000313" key="8">
    <source>
        <dbReference type="EMBL" id="PPK71219.1"/>
    </source>
</evidence>
<accession>A0A2S6H156</accession>
<dbReference type="SMART" id="SM01043">
    <property type="entry name" value="BTAD"/>
    <property type="match status" value="1"/>
</dbReference>
<protein>
    <submittedName>
        <fullName evidence="8">DNA-binding SARP family transcriptional activator</fullName>
    </submittedName>
</protein>
<evidence type="ECO:0000256" key="5">
    <source>
        <dbReference type="PROSITE-ProRule" id="PRU01091"/>
    </source>
</evidence>
<evidence type="ECO:0000256" key="6">
    <source>
        <dbReference type="SAM" id="MobiDB-lite"/>
    </source>
</evidence>
<dbReference type="AlphaFoldDB" id="A0A2S6H156"/>
<dbReference type="InterPro" id="IPR005158">
    <property type="entry name" value="BTAD"/>
</dbReference>
<gene>
    <name evidence="8" type="ORF">CLV40_101408</name>
</gene>
<dbReference type="CDD" id="cd15831">
    <property type="entry name" value="BTAD"/>
    <property type="match status" value="1"/>
</dbReference>
<organism evidence="8 9">
    <name type="scientific">Actinokineospora auranticolor</name>
    <dbReference type="NCBI Taxonomy" id="155976"/>
    <lineage>
        <taxon>Bacteria</taxon>
        <taxon>Bacillati</taxon>
        <taxon>Actinomycetota</taxon>
        <taxon>Actinomycetes</taxon>
        <taxon>Pseudonocardiales</taxon>
        <taxon>Pseudonocardiaceae</taxon>
        <taxon>Actinokineospora</taxon>
    </lineage>
</organism>
<comment type="caution">
    <text evidence="8">The sequence shown here is derived from an EMBL/GenBank/DDBJ whole genome shotgun (WGS) entry which is preliminary data.</text>
</comment>
<dbReference type="Gene3D" id="3.40.50.300">
    <property type="entry name" value="P-loop containing nucleotide triphosphate hydrolases"/>
    <property type="match status" value="1"/>
</dbReference>
<reference evidence="8 9" key="1">
    <citation type="submission" date="2018-02" db="EMBL/GenBank/DDBJ databases">
        <title>Genomic Encyclopedia of Archaeal and Bacterial Type Strains, Phase II (KMG-II): from individual species to whole genera.</title>
        <authorList>
            <person name="Goeker M."/>
        </authorList>
    </citation>
    <scope>NUCLEOTIDE SEQUENCE [LARGE SCALE GENOMIC DNA]</scope>
    <source>
        <strain evidence="8 9">YU 961-1</strain>
    </source>
</reference>